<dbReference type="RefSeq" id="WP_011764578.1">
    <property type="nucleotide sequence ID" value="NC_008702.1"/>
</dbReference>
<dbReference type="STRING" id="62928.azo0844"/>
<gene>
    <name evidence="1" type="ordered locus">azo0844</name>
</gene>
<dbReference type="Proteomes" id="UP000002588">
    <property type="component" value="Chromosome"/>
</dbReference>
<evidence type="ECO:0000313" key="2">
    <source>
        <dbReference type="Proteomes" id="UP000002588"/>
    </source>
</evidence>
<keyword evidence="2" id="KW-1185">Reference proteome</keyword>
<dbReference type="EMBL" id="AM406670">
    <property type="protein sequence ID" value="CAL93461.1"/>
    <property type="molecule type" value="Genomic_DNA"/>
</dbReference>
<dbReference type="KEGG" id="azo:azo0844"/>
<reference evidence="1 2" key="1">
    <citation type="journal article" date="2006" name="Nat. Biotechnol.">
        <title>Complete genome of the mutualistic, N2-fixing grass endophyte Azoarcus sp. strain BH72.</title>
        <authorList>
            <person name="Krause A."/>
            <person name="Ramakumar A."/>
            <person name="Bartels D."/>
            <person name="Battistoni F."/>
            <person name="Bekel T."/>
            <person name="Boch J."/>
            <person name="Boehm M."/>
            <person name="Friedrich F."/>
            <person name="Hurek T."/>
            <person name="Krause L."/>
            <person name="Linke B."/>
            <person name="McHardy A.C."/>
            <person name="Sarkar A."/>
            <person name="Schneiker S."/>
            <person name="Syed A.A."/>
            <person name="Thauer R."/>
            <person name="Vorhoelter F.-J."/>
            <person name="Weidner S."/>
            <person name="Puehler A."/>
            <person name="Reinhold-Hurek B."/>
            <person name="Kaiser O."/>
            <person name="Goesmann A."/>
        </authorList>
    </citation>
    <scope>NUCLEOTIDE SEQUENCE [LARGE SCALE GENOMIC DNA]</scope>
    <source>
        <strain evidence="1 2">BH72</strain>
    </source>
</reference>
<name>A1K3Q6_AZOSB</name>
<dbReference type="HOGENOM" id="CLU_1727609_0_0_4"/>
<dbReference type="AlphaFoldDB" id="A1K3Q6"/>
<accession>A1K3Q6</accession>
<proteinExistence type="predicted"/>
<evidence type="ECO:0000313" key="1">
    <source>
        <dbReference type="EMBL" id="CAL93461.1"/>
    </source>
</evidence>
<organism evidence="1 2">
    <name type="scientific">Azoarcus sp. (strain BH72)</name>
    <dbReference type="NCBI Taxonomy" id="418699"/>
    <lineage>
        <taxon>Bacteria</taxon>
        <taxon>Pseudomonadati</taxon>
        <taxon>Pseudomonadota</taxon>
        <taxon>Betaproteobacteria</taxon>
        <taxon>Rhodocyclales</taxon>
        <taxon>Zoogloeaceae</taxon>
        <taxon>Azoarcus</taxon>
    </lineage>
</organism>
<sequence length="151" mass="16189">MRENGERHPPPEARRRTGVVVLALAVLMLAACQRPSAPVELEWRERQQVFRLLAEPPRLEAYGLRGGVIPLGSVRLPAGACPRALALDAEAGRVQVWYADGGVEIDARALRIVGTLAGDGVASAGNRREGAAVLARMEPEGCIPGTTWAHR</sequence>
<dbReference type="PROSITE" id="PS51257">
    <property type="entry name" value="PROKAR_LIPOPROTEIN"/>
    <property type="match status" value="1"/>
</dbReference>
<protein>
    <submittedName>
        <fullName evidence="1">Hypothetical secreted protein</fullName>
    </submittedName>
</protein>